<dbReference type="AlphaFoldDB" id="A0A4R2S0B1"/>
<protein>
    <submittedName>
        <fullName evidence="2">WG repeat protein</fullName>
    </submittedName>
</protein>
<sequence>MKRKIYPSLFVFIVSLMIAGCSIVAYQDTNQNVTPNTVSSMVPSTEKITVSYYGENEEDKITEYLITSSPDGQKSLLTANQVPILTGFQDFDIMRDLVLAKKDNLWGLYNLTGEKIGDPIYEDIMNPIRPDGYKVNGLVRVKQNGRWGAIDQQGRMVIPPEFDFIHLTFYEEVEPFVKVEKNKKFGYVTREGKGLVEPIWDNAFMDVLNVPEDIIFVQQGDRWGGIRVKEARALPLDWNLKPSEYALLSFNRWPYPYQDNFYEQQIKKGSTKVAMENKLFFYYYFKKNNGELRDLPAFDRGKRPNWDELTLYVYQMAKDKAGIINPQDGTITKEQFDSITEMYFGHRDNSHRSSRFLTCVDGTYKPIGWSDQGYFIFELTDLEKKPTADQQEIWQAKLKGYYMNVSDGESMETEGSPNAQAVWELIKKDENYRPLTFEQALDRLVWNNPGNVLKPTAEWTIEFQVHDPLGEIYFTYLSCKQTLLIPE</sequence>
<accession>A0A4R2S0B1</accession>
<evidence type="ECO:0000256" key="1">
    <source>
        <dbReference type="SAM" id="SignalP"/>
    </source>
</evidence>
<reference evidence="2 3" key="1">
    <citation type="submission" date="2019-03" db="EMBL/GenBank/DDBJ databases">
        <title>Genomic Encyclopedia of Type Strains, Phase IV (KMG-IV): sequencing the most valuable type-strain genomes for metagenomic binning, comparative biology and taxonomic classification.</title>
        <authorList>
            <person name="Goeker M."/>
        </authorList>
    </citation>
    <scope>NUCLEOTIDE SEQUENCE [LARGE SCALE GENOMIC DNA]</scope>
    <source>
        <strain evidence="2 3">DSM 11170</strain>
    </source>
</reference>
<feature type="chain" id="PRO_5020690281" evidence="1">
    <location>
        <begin position="28"/>
        <end position="487"/>
    </location>
</feature>
<feature type="signal peptide" evidence="1">
    <location>
        <begin position="1"/>
        <end position="27"/>
    </location>
</feature>
<keyword evidence="3" id="KW-1185">Reference proteome</keyword>
<evidence type="ECO:0000313" key="3">
    <source>
        <dbReference type="Proteomes" id="UP000294813"/>
    </source>
</evidence>
<evidence type="ECO:0000313" key="2">
    <source>
        <dbReference type="EMBL" id="TCP68607.1"/>
    </source>
</evidence>
<organism evidence="2 3">
    <name type="scientific">Heliophilum fasciatum</name>
    <dbReference type="NCBI Taxonomy" id="35700"/>
    <lineage>
        <taxon>Bacteria</taxon>
        <taxon>Bacillati</taxon>
        <taxon>Bacillota</taxon>
        <taxon>Clostridia</taxon>
        <taxon>Eubacteriales</taxon>
        <taxon>Heliobacteriaceae</taxon>
        <taxon>Heliophilum</taxon>
    </lineage>
</organism>
<comment type="caution">
    <text evidence="2">The sequence shown here is derived from an EMBL/GenBank/DDBJ whole genome shotgun (WGS) entry which is preliminary data.</text>
</comment>
<dbReference type="PANTHER" id="PTHR37841">
    <property type="entry name" value="GLR2918 PROTEIN"/>
    <property type="match status" value="1"/>
</dbReference>
<proteinExistence type="predicted"/>
<name>A0A4R2S0B1_9FIRM</name>
<dbReference type="OrthoDB" id="210273at2"/>
<dbReference type="PROSITE" id="PS51257">
    <property type="entry name" value="PROKAR_LIPOPROTEIN"/>
    <property type="match status" value="1"/>
</dbReference>
<dbReference type="Proteomes" id="UP000294813">
    <property type="component" value="Unassembled WGS sequence"/>
</dbReference>
<gene>
    <name evidence="2" type="ORF">EDD73_1022</name>
</gene>
<dbReference type="InterPro" id="IPR032774">
    <property type="entry name" value="WG_beta_rep"/>
</dbReference>
<dbReference type="PANTHER" id="PTHR37841:SF1">
    <property type="entry name" value="DUF3298 DOMAIN-CONTAINING PROTEIN"/>
    <property type="match status" value="1"/>
</dbReference>
<dbReference type="EMBL" id="SLXT01000002">
    <property type="protein sequence ID" value="TCP68607.1"/>
    <property type="molecule type" value="Genomic_DNA"/>
</dbReference>
<keyword evidence="1" id="KW-0732">Signal</keyword>
<dbReference type="Pfam" id="PF14903">
    <property type="entry name" value="WG_beta_rep"/>
    <property type="match status" value="1"/>
</dbReference>
<dbReference type="RefSeq" id="WP_131917822.1">
    <property type="nucleotide sequence ID" value="NZ_JAOQNU010000002.1"/>
</dbReference>